<protein>
    <recommendedName>
        <fullName evidence="11">CDP-archaeol synthase</fullName>
        <ecNumber evidence="11">2.7.7.67</ecNumber>
    </recommendedName>
    <alternativeName>
        <fullName evidence="11">CDP-2,3-bis-(O-geranylgeranyl)-sn-glycerol synthase</fullName>
    </alternativeName>
</protein>
<keyword evidence="7 11" id="KW-0443">Lipid metabolism</keyword>
<keyword evidence="4 11" id="KW-0812">Transmembrane</keyword>
<evidence type="ECO:0000256" key="3">
    <source>
        <dbReference type="ARBA" id="ARBA00022679"/>
    </source>
</evidence>
<dbReference type="GeneID" id="25402138"/>
<keyword evidence="13" id="KW-1185">Reference proteome</keyword>
<dbReference type="KEGG" id="thf:MA03_07865"/>
<dbReference type="UniPathway" id="UPA00940"/>
<evidence type="ECO:0000256" key="5">
    <source>
        <dbReference type="ARBA" id="ARBA00022842"/>
    </source>
</evidence>
<comment type="pathway">
    <text evidence="11">Membrane lipid metabolism; glycerophospholipid metabolism.</text>
</comment>
<dbReference type="EMBL" id="CP009961">
    <property type="protein sequence ID" value="AKG39165.1"/>
    <property type="molecule type" value="Genomic_DNA"/>
</dbReference>
<keyword evidence="9 11" id="KW-0594">Phospholipid biosynthesis</keyword>
<keyword evidence="2 11" id="KW-0444">Lipid biosynthesis</keyword>
<dbReference type="InterPro" id="IPR002726">
    <property type="entry name" value="CarS_archaea"/>
</dbReference>
<dbReference type="RefSeq" id="WP_191118555.1">
    <property type="nucleotide sequence ID" value="NZ_CP009961.1"/>
</dbReference>
<dbReference type="OrthoDB" id="45383at2157"/>
<evidence type="ECO:0000256" key="8">
    <source>
        <dbReference type="ARBA" id="ARBA00023136"/>
    </source>
</evidence>
<dbReference type="HOGENOM" id="CLU_105710_0_0_2"/>
<keyword evidence="6 11" id="KW-1133">Transmembrane helix</keyword>
<dbReference type="GO" id="GO:0043338">
    <property type="term" value="F:CDP-2,3-bis-(O-geranylgeranyl)-sn-glycerol synthase activity"/>
    <property type="evidence" value="ECO:0007669"/>
    <property type="project" value="UniProtKB-EC"/>
</dbReference>
<evidence type="ECO:0000256" key="4">
    <source>
        <dbReference type="ARBA" id="ARBA00022692"/>
    </source>
</evidence>
<feature type="transmembrane region" description="Helical" evidence="11">
    <location>
        <begin position="85"/>
        <end position="105"/>
    </location>
</feature>
<dbReference type="Proteomes" id="UP000067434">
    <property type="component" value="Chromosome"/>
</dbReference>
<comment type="similarity">
    <text evidence="11">Belongs to the CDP-archaeol synthase family.</text>
</comment>
<evidence type="ECO:0000256" key="9">
    <source>
        <dbReference type="ARBA" id="ARBA00023209"/>
    </source>
</evidence>
<evidence type="ECO:0000256" key="2">
    <source>
        <dbReference type="ARBA" id="ARBA00022516"/>
    </source>
</evidence>
<dbReference type="AlphaFoldDB" id="A0A0F7FJG1"/>
<accession>A0A0F7FJG1</accession>
<comment type="function">
    <text evidence="11">Catalyzes the formation of CDP-2,3-bis-(O-geranylgeranyl)-sn-glycerol (CDP-archaeol) from 2,3-bis-(O-geranylgeranyl)-sn-glycerol 1-phosphate (DGGGP) and CTP. This reaction is the third ether-bond-formation step in the biosynthesis of archaeal membrane lipids.</text>
</comment>
<keyword evidence="3 11" id="KW-0808">Transferase</keyword>
<evidence type="ECO:0000256" key="7">
    <source>
        <dbReference type="ARBA" id="ARBA00023098"/>
    </source>
</evidence>
<dbReference type="NCBIfam" id="NF003114">
    <property type="entry name" value="PRK04032.1"/>
    <property type="match status" value="1"/>
</dbReference>
<evidence type="ECO:0000256" key="1">
    <source>
        <dbReference type="ARBA" id="ARBA00022475"/>
    </source>
</evidence>
<organism evidence="12 13">
    <name type="scientific">Infirmifilum uzonense</name>
    <dbReference type="NCBI Taxonomy" id="1550241"/>
    <lineage>
        <taxon>Archaea</taxon>
        <taxon>Thermoproteota</taxon>
        <taxon>Thermoprotei</taxon>
        <taxon>Thermofilales</taxon>
        <taxon>Thermofilaceae</taxon>
        <taxon>Infirmifilum</taxon>
    </lineage>
</organism>
<reference evidence="12 13" key="1">
    <citation type="journal article" date="2015" name="Stand. Genomic Sci.">
        <title>Complete genome sequence of and proposal of Thermofilum uzonense sp. nov. a novel hyperthermophilic crenarchaeon and emended description of the genus Thermofilum.</title>
        <authorList>
            <person name="Toshchakov S.V."/>
            <person name="Korzhenkov A.A."/>
            <person name="Samarov N.I."/>
            <person name="Mazunin I.O."/>
            <person name="Mozhey O.I."/>
            <person name="Shmyr I.S."/>
            <person name="Derbikova K.S."/>
            <person name="Taranov E.A."/>
            <person name="Dominova I.N."/>
            <person name="Bonch-Osmolovskaya E.A."/>
            <person name="Patrushev M.V."/>
            <person name="Podosokorskaya O.A."/>
            <person name="Kublanov I.V."/>
        </authorList>
    </citation>
    <scope>NUCLEOTIDE SEQUENCE [LARGE SCALE GENOMIC DNA]</scope>
    <source>
        <strain evidence="12 13">1807-2</strain>
    </source>
</reference>
<keyword evidence="1 11" id="KW-1003">Cell membrane</keyword>
<dbReference type="GO" id="GO:0005886">
    <property type="term" value="C:plasma membrane"/>
    <property type="evidence" value="ECO:0007669"/>
    <property type="project" value="UniProtKB-SubCell"/>
</dbReference>
<comment type="catalytic activity">
    <reaction evidence="11">
        <text>2,3-bis-O-(geranylgeranyl)-sn-glycerol 1-phosphate + CTP + H(+) = CDP-2,3-bis-O-(geranylgeranyl)-sn-glycerol + diphosphate</text>
        <dbReference type="Rhea" id="RHEA:25690"/>
        <dbReference type="ChEBI" id="CHEBI:15378"/>
        <dbReference type="ChEBI" id="CHEBI:33019"/>
        <dbReference type="ChEBI" id="CHEBI:37563"/>
        <dbReference type="ChEBI" id="CHEBI:58837"/>
        <dbReference type="ChEBI" id="CHEBI:58838"/>
        <dbReference type="EC" id="2.7.7.67"/>
    </reaction>
</comment>
<dbReference type="EC" id="2.7.7.67" evidence="11"/>
<evidence type="ECO:0000256" key="11">
    <source>
        <dbReference type="HAMAP-Rule" id="MF_01117"/>
    </source>
</evidence>
<keyword evidence="8 11" id="KW-0472">Membrane</keyword>
<name>A0A0F7FJG1_9CREN</name>
<proteinExistence type="inferred from homology"/>
<dbReference type="PANTHER" id="PTHR39650:SF1">
    <property type="entry name" value="CDP-ARCHAEOL SYNTHASE"/>
    <property type="match status" value="1"/>
</dbReference>
<feature type="transmembrane region" description="Helical" evidence="11">
    <location>
        <begin position="143"/>
        <end position="166"/>
    </location>
</feature>
<comment type="subcellular location">
    <subcellularLocation>
        <location evidence="11">Cell membrane</location>
        <topology evidence="11">Multi-pass membrane protein</topology>
    </subcellularLocation>
</comment>
<dbReference type="STRING" id="1550241.MA03_07865"/>
<dbReference type="PATRIC" id="fig|1550241.5.peg.1633"/>
<comment type="cofactor">
    <cofactor evidence="11">
        <name>Mg(2+)</name>
        <dbReference type="ChEBI" id="CHEBI:18420"/>
    </cofactor>
</comment>
<evidence type="ECO:0000256" key="6">
    <source>
        <dbReference type="ARBA" id="ARBA00022989"/>
    </source>
</evidence>
<dbReference type="GO" id="GO:0046474">
    <property type="term" value="P:glycerophospholipid biosynthetic process"/>
    <property type="evidence" value="ECO:0007669"/>
    <property type="project" value="UniProtKB-UniRule"/>
</dbReference>
<sequence length="172" mass="18362">MSVQDTVIGAILWILPAYVANAAPVPTVYFLRKLGGKTHPLDLGLNFIDGKRVLGDNKTLEGFIGGLSAGSLVGAGLQLWGLHSFPLALILSFGALAGDLAGAFVKRRLGLKPGDPAPLLDQLDFVLGATILYQLFAPVRLEYFLIVVIMTPLLHLATNTLAYLLGLKSNPW</sequence>
<dbReference type="PANTHER" id="PTHR39650">
    <property type="entry name" value="CDP-ARCHAEOL SYNTHASE"/>
    <property type="match status" value="1"/>
</dbReference>
<evidence type="ECO:0000313" key="12">
    <source>
        <dbReference type="EMBL" id="AKG39165.1"/>
    </source>
</evidence>
<dbReference type="InterPro" id="IPR032690">
    <property type="entry name" value="CarS"/>
</dbReference>
<dbReference type="Pfam" id="PF01864">
    <property type="entry name" value="CarS-like"/>
    <property type="match status" value="1"/>
</dbReference>
<evidence type="ECO:0000256" key="10">
    <source>
        <dbReference type="ARBA" id="ARBA00023264"/>
    </source>
</evidence>
<keyword evidence="5 11" id="KW-0460">Magnesium</keyword>
<dbReference type="HAMAP" id="MF_01117">
    <property type="entry name" value="CDP_archaeol_synth"/>
    <property type="match status" value="1"/>
</dbReference>
<keyword evidence="10 11" id="KW-1208">Phospholipid metabolism</keyword>
<evidence type="ECO:0000313" key="13">
    <source>
        <dbReference type="Proteomes" id="UP000067434"/>
    </source>
</evidence>
<gene>
    <name evidence="11" type="primary">carS</name>
    <name evidence="12" type="ORF">MA03_07865</name>
</gene>